<dbReference type="OrthoDB" id="2734547at2759"/>
<dbReference type="InterPro" id="IPR032675">
    <property type="entry name" value="LRR_dom_sf"/>
</dbReference>
<accession>A0A165RQG1</accession>
<dbReference type="PROSITE" id="PS51257">
    <property type="entry name" value="PROKAR_LIPOPROTEIN"/>
    <property type="match status" value="1"/>
</dbReference>
<dbReference type="EMBL" id="KV429048">
    <property type="protein sequence ID" value="KZT71037.1"/>
    <property type="molecule type" value="Genomic_DNA"/>
</dbReference>
<reference evidence="1 2" key="1">
    <citation type="journal article" date="2016" name="Mol. Biol. Evol.">
        <title>Comparative Genomics of Early-Diverging Mushroom-Forming Fungi Provides Insights into the Origins of Lignocellulose Decay Capabilities.</title>
        <authorList>
            <person name="Nagy L.G."/>
            <person name="Riley R."/>
            <person name="Tritt A."/>
            <person name="Adam C."/>
            <person name="Daum C."/>
            <person name="Floudas D."/>
            <person name="Sun H."/>
            <person name="Yadav J.S."/>
            <person name="Pangilinan J."/>
            <person name="Larsson K.H."/>
            <person name="Matsuura K."/>
            <person name="Barry K."/>
            <person name="Labutti K."/>
            <person name="Kuo R."/>
            <person name="Ohm R.A."/>
            <person name="Bhattacharya S.S."/>
            <person name="Shirouzu T."/>
            <person name="Yoshinaga Y."/>
            <person name="Martin F.M."/>
            <person name="Grigoriev I.V."/>
            <person name="Hibbett D.S."/>
        </authorList>
    </citation>
    <scope>NUCLEOTIDE SEQUENCE [LARGE SCALE GENOMIC DNA]</scope>
    <source>
        <strain evidence="1 2">L-15889</strain>
    </source>
</reference>
<gene>
    <name evidence="1" type="ORF">DAEQUDRAFT_157119</name>
</gene>
<evidence type="ECO:0000313" key="1">
    <source>
        <dbReference type="EMBL" id="KZT71037.1"/>
    </source>
</evidence>
<evidence type="ECO:0008006" key="3">
    <source>
        <dbReference type="Google" id="ProtNLM"/>
    </source>
</evidence>
<sequence length="406" mass="44900">MARLPLEVIEHVIDYVDDDAATLGAAALACHALVYASRLHRFRTVEIHSAVRATRLRDLPFAASGDLNLLVRTLKLTGYYAGSVSELLSSLPRLQNVRTLELSAFYLTSEISSDASLALKLCLPSLQQLHLRFCEVFVYHDLAALVSFFPSLATLAVESVNILQPAVPDNVRPPPPTLRALDLHLHHLHPWSGLQQARLFAWLLRHPVPQNVHTLKLDCSSVPGPLQDMLAAWGPVGLRHLELAVDWPALEGNPTAWRRSVLLVRVHEARDVDPPLCHLLGVLTREPSSIRDMRAAHAARFGGLDKHRSIRSHIGVARRASAIRRPECSGLDGAARSGLGRSGALALAVKVRRAGEVCPRRQRRQILILDIPPNYLPAVTRARRHRVGLKLRRFPGIRPRALLAAI</sequence>
<dbReference type="Proteomes" id="UP000076727">
    <property type="component" value="Unassembled WGS sequence"/>
</dbReference>
<organism evidence="1 2">
    <name type="scientific">Daedalea quercina L-15889</name>
    <dbReference type="NCBI Taxonomy" id="1314783"/>
    <lineage>
        <taxon>Eukaryota</taxon>
        <taxon>Fungi</taxon>
        <taxon>Dikarya</taxon>
        <taxon>Basidiomycota</taxon>
        <taxon>Agaricomycotina</taxon>
        <taxon>Agaricomycetes</taxon>
        <taxon>Polyporales</taxon>
        <taxon>Fomitopsis</taxon>
    </lineage>
</organism>
<keyword evidence="2" id="KW-1185">Reference proteome</keyword>
<name>A0A165RQG1_9APHY</name>
<dbReference type="AlphaFoldDB" id="A0A165RQG1"/>
<protein>
    <recommendedName>
        <fullName evidence="3">F-box domain-containing protein</fullName>
    </recommendedName>
</protein>
<evidence type="ECO:0000313" key="2">
    <source>
        <dbReference type="Proteomes" id="UP000076727"/>
    </source>
</evidence>
<proteinExistence type="predicted"/>
<dbReference type="SUPFAM" id="SSF52047">
    <property type="entry name" value="RNI-like"/>
    <property type="match status" value="1"/>
</dbReference>
<dbReference type="Gene3D" id="3.80.10.10">
    <property type="entry name" value="Ribonuclease Inhibitor"/>
    <property type="match status" value="1"/>
</dbReference>